<dbReference type="RefSeq" id="WP_146504102.1">
    <property type="nucleotide sequence ID" value="NZ_SJPG01000001.1"/>
</dbReference>
<evidence type="ECO:0000256" key="2">
    <source>
        <dbReference type="SAM" id="MobiDB-lite"/>
    </source>
</evidence>
<name>A0A5C5XHQ3_9PLAN</name>
<keyword evidence="4" id="KW-1185">Reference proteome</keyword>
<accession>A0A5C5XHQ3</accession>
<gene>
    <name evidence="3" type="ORF">Pan54_29590</name>
</gene>
<organism evidence="3 4">
    <name type="scientific">Rubinisphaera italica</name>
    <dbReference type="NCBI Taxonomy" id="2527969"/>
    <lineage>
        <taxon>Bacteria</taxon>
        <taxon>Pseudomonadati</taxon>
        <taxon>Planctomycetota</taxon>
        <taxon>Planctomycetia</taxon>
        <taxon>Planctomycetales</taxon>
        <taxon>Planctomycetaceae</taxon>
        <taxon>Rubinisphaera</taxon>
    </lineage>
</organism>
<dbReference type="AlphaFoldDB" id="A0A5C5XHQ3"/>
<proteinExistence type="predicted"/>
<keyword evidence="1" id="KW-0175">Coiled coil</keyword>
<dbReference type="EMBL" id="SJPG01000001">
    <property type="protein sequence ID" value="TWT62218.1"/>
    <property type="molecule type" value="Genomic_DNA"/>
</dbReference>
<protein>
    <submittedName>
        <fullName evidence="3">Uncharacterized protein</fullName>
    </submittedName>
</protein>
<comment type="caution">
    <text evidence="3">The sequence shown here is derived from an EMBL/GenBank/DDBJ whole genome shotgun (WGS) entry which is preliminary data.</text>
</comment>
<feature type="region of interest" description="Disordered" evidence="2">
    <location>
        <begin position="1"/>
        <end position="56"/>
    </location>
</feature>
<feature type="coiled-coil region" evidence="1">
    <location>
        <begin position="119"/>
        <end position="174"/>
    </location>
</feature>
<feature type="coiled-coil region" evidence="1">
    <location>
        <begin position="205"/>
        <end position="310"/>
    </location>
</feature>
<reference evidence="3 4" key="1">
    <citation type="submission" date="2019-02" db="EMBL/GenBank/DDBJ databases">
        <title>Deep-cultivation of Planctomycetes and their phenomic and genomic characterization uncovers novel biology.</title>
        <authorList>
            <person name="Wiegand S."/>
            <person name="Jogler M."/>
            <person name="Boedeker C."/>
            <person name="Pinto D."/>
            <person name="Vollmers J."/>
            <person name="Rivas-Marin E."/>
            <person name="Kohn T."/>
            <person name="Peeters S.H."/>
            <person name="Heuer A."/>
            <person name="Rast P."/>
            <person name="Oberbeckmann S."/>
            <person name="Bunk B."/>
            <person name="Jeske O."/>
            <person name="Meyerdierks A."/>
            <person name="Storesund J.E."/>
            <person name="Kallscheuer N."/>
            <person name="Luecker S."/>
            <person name="Lage O.M."/>
            <person name="Pohl T."/>
            <person name="Merkel B.J."/>
            <person name="Hornburger P."/>
            <person name="Mueller R.-W."/>
            <person name="Bruemmer F."/>
            <person name="Labrenz M."/>
            <person name="Spormann A.M."/>
            <person name="Op Den Camp H."/>
            <person name="Overmann J."/>
            <person name="Amann R."/>
            <person name="Jetten M.S.M."/>
            <person name="Mascher T."/>
            <person name="Medema M.H."/>
            <person name="Devos D.P."/>
            <person name="Kaster A.-K."/>
            <person name="Ovreas L."/>
            <person name="Rohde M."/>
            <person name="Galperin M.Y."/>
            <person name="Jogler C."/>
        </authorList>
    </citation>
    <scope>NUCLEOTIDE SEQUENCE [LARGE SCALE GENOMIC DNA]</scope>
    <source>
        <strain evidence="3 4">Pan54</strain>
    </source>
</reference>
<sequence length="502" mass="59903">MSDASSAEESQKPVAPRFPQKTEAQSIGHRPRVDLKESSTVRPQFPATKPVEPAPDALLSEAGRVFDQLRIRLTELDHREQKVDAKARELDERQEKFTRSVQQTQLDLDQREEMVTERESTVERRQQRLEDEARQIEIDQEELIAAQKTWQIEKAQQEERLRETEDEVEHLRTTRLEEIARVQQETDEMLADKRQQFEEFCQTQLEDLSHQQAQATRRLKLQEDHLERLRTQVEQQKRIAREDSQKSLAALQKFAEQNRMVKKQTAQARQILEVRVQALDREESVVRAQLEQEREATNRQRADLERDQNEWHIQRQQLNHRHQEQQDQLHRQQAFLLHQQERIQLVRTEIEDKHRETLLLRMQIEAFRSELAVASGKDVDESRMQELHERLSSDFQESRMQVETIASTLRDDFNKLHEYLEEIKKHETATRRWMTDGLIKWEHQKQIAEQERSRLIAARKDWEAEQQSRTNDRREAEQVIRNLLDQLEEANDSQPALRERAA</sequence>
<evidence type="ECO:0000256" key="1">
    <source>
        <dbReference type="SAM" id="Coils"/>
    </source>
</evidence>
<dbReference type="OrthoDB" id="208101at2"/>
<evidence type="ECO:0000313" key="4">
    <source>
        <dbReference type="Proteomes" id="UP000316095"/>
    </source>
</evidence>
<dbReference type="Proteomes" id="UP000316095">
    <property type="component" value="Unassembled WGS sequence"/>
</dbReference>
<evidence type="ECO:0000313" key="3">
    <source>
        <dbReference type="EMBL" id="TWT62218.1"/>
    </source>
</evidence>
<feature type="coiled-coil region" evidence="1">
    <location>
        <begin position="445"/>
        <end position="500"/>
    </location>
</feature>